<organism evidence="2 3">
    <name type="scientific">Adiantum capillus-veneris</name>
    <name type="common">Maidenhair fern</name>
    <dbReference type="NCBI Taxonomy" id="13818"/>
    <lineage>
        <taxon>Eukaryota</taxon>
        <taxon>Viridiplantae</taxon>
        <taxon>Streptophyta</taxon>
        <taxon>Embryophyta</taxon>
        <taxon>Tracheophyta</taxon>
        <taxon>Polypodiopsida</taxon>
        <taxon>Polypodiidae</taxon>
        <taxon>Polypodiales</taxon>
        <taxon>Pteridineae</taxon>
        <taxon>Pteridaceae</taxon>
        <taxon>Vittarioideae</taxon>
        <taxon>Adiantum</taxon>
    </lineage>
</organism>
<protein>
    <submittedName>
        <fullName evidence="2">Uncharacterized protein</fullName>
    </submittedName>
</protein>
<evidence type="ECO:0000313" key="2">
    <source>
        <dbReference type="EMBL" id="KAI5083534.1"/>
    </source>
</evidence>
<reference evidence="2" key="1">
    <citation type="submission" date="2021-01" db="EMBL/GenBank/DDBJ databases">
        <title>Adiantum capillus-veneris genome.</title>
        <authorList>
            <person name="Fang Y."/>
            <person name="Liao Q."/>
        </authorList>
    </citation>
    <scope>NUCLEOTIDE SEQUENCE</scope>
    <source>
        <strain evidence="2">H3</strain>
        <tissue evidence="2">Leaf</tissue>
    </source>
</reference>
<feature type="transmembrane region" description="Helical" evidence="1">
    <location>
        <begin position="110"/>
        <end position="127"/>
    </location>
</feature>
<evidence type="ECO:0000256" key="1">
    <source>
        <dbReference type="SAM" id="Phobius"/>
    </source>
</evidence>
<dbReference type="Proteomes" id="UP000886520">
    <property type="component" value="Chromosome 3"/>
</dbReference>
<evidence type="ECO:0000313" key="3">
    <source>
        <dbReference type="Proteomes" id="UP000886520"/>
    </source>
</evidence>
<name>A0A9D4VBX8_ADICA</name>
<gene>
    <name evidence="2" type="ORF">GOP47_0003277</name>
</gene>
<feature type="non-terminal residue" evidence="2">
    <location>
        <position position="1"/>
    </location>
</feature>
<keyword evidence="1" id="KW-1133">Transmembrane helix</keyword>
<dbReference type="EMBL" id="JABFUD020000002">
    <property type="protein sequence ID" value="KAI5083534.1"/>
    <property type="molecule type" value="Genomic_DNA"/>
</dbReference>
<sequence length="128" mass="13651">GVGQPCLGEHVEVCLEVPEVVGSHGELSPAEDSMETDTGAAYEHEAPCKEEGAANLAADEVFEEWVVALAGHVLEYDKGALKPFTGGLDAGLQRDQVCLAMQQVEANGRVLFLHTMLLIAMLLHIALQ</sequence>
<proteinExistence type="predicted"/>
<accession>A0A9D4VBX8</accession>
<dbReference type="AlphaFoldDB" id="A0A9D4VBX8"/>
<feature type="non-terminal residue" evidence="2">
    <location>
        <position position="128"/>
    </location>
</feature>
<keyword evidence="1" id="KW-0812">Transmembrane</keyword>
<comment type="caution">
    <text evidence="2">The sequence shown here is derived from an EMBL/GenBank/DDBJ whole genome shotgun (WGS) entry which is preliminary data.</text>
</comment>
<keyword evidence="1" id="KW-0472">Membrane</keyword>
<dbReference type="OrthoDB" id="1977235at2759"/>
<keyword evidence="3" id="KW-1185">Reference proteome</keyword>